<dbReference type="SUPFAM" id="SSF53335">
    <property type="entry name" value="S-adenosyl-L-methionine-dependent methyltransferases"/>
    <property type="match status" value="1"/>
</dbReference>
<comment type="similarity">
    <text evidence="5">Belongs to the protein N5-glutamine methyltransferase family. PrmC subfamily.</text>
</comment>
<protein>
    <recommendedName>
        <fullName evidence="5">Release factor glutamine methyltransferase</fullName>
        <shortName evidence="5">RF MTase</shortName>
        <ecNumber evidence="5">2.1.1.297</ecNumber>
    </recommendedName>
    <alternativeName>
        <fullName evidence="5">N5-glutamine methyltransferase PrmC</fullName>
    </alternativeName>
    <alternativeName>
        <fullName evidence="5">Protein-(glutamine-N5) MTase PrmC</fullName>
    </alternativeName>
    <alternativeName>
        <fullName evidence="5">Protein-glutamine N-methyltransferase PrmC</fullName>
    </alternativeName>
</protein>
<feature type="binding site" evidence="5">
    <location>
        <position position="140"/>
    </location>
    <ligand>
        <name>S-adenosyl-L-methionine</name>
        <dbReference type="ChEBI" id="CHEBI:59789"/>
    </ligand>
</feature>
<keyword evidence="2 5" id="KW-0808">Transferase</keyword>
<dbReference type="Gene3D" id="3.40.50.150">
    <property type="entry name" value="Vaccinia Virus protein VP39"/>
    <property type="match status" value="1"/>
</dbReference>
<keyword evidence="3 5" id="KW-0949">S-adenosyl-L-methionine</keyword>
<dbReference type="NCBIfam" id="TIGR03534">
    <property type="entry name" value="RF_mod_PrmC"/>
    <property type="match status" value="1"/>
</dbReference>
<dbReference type="EMBL" id="UAPV01000001">
    <property type="protein sequence ID" value="SPT70040.1"/>
    <property type="molecule type" value="Genomic_DNA"/>
</dbReference>
<dbReference type="CDD" id="cd02440">
    <property type="entry name" value="AdoMet_MTases"/>
    <property type="match status" value="1"/>
</dbReference>
<proteinExistence type="inferred from homology"/>
<dbReference type="InterPro" id="IPR040758">
    <property type="entry name" value="PrmC_N"/>
</dbReference>
<evidence type="ECO:0000256" key="3">
    <source>
        <dbReference type="ARBA" id="ARBA00022691"/>
    </source>
</evidence>
<feature type="binding site" evidence="5">
    <location>
        <begin position="117"/>
        <end position="121"/>
    </location>
    <ligand>
        <name>S-adenosyl-L-methionine</name>
        <dbReference type="ChEBI" id="CHEBI:59789"/>
    </ligand>
</feature>
<evidence type="ECO:0000259" key="6">
    <source>
        <dbReference type="Pfam" id="PF05175"/>
    </source>
</evidence>
<feature type="domain" description="Methyltransferase small" evidence="6">
    <location>
        <begin position="99"/>
        <end position="190"/>
    </location>
</feature>
<feature type="binding site" evidence="5">
    <location>
        <position position="182"/>
    </location>
    <ligand>
        <name>S-adenosyl-L-methionine</name>
        <dbReference type="ChEBI" id="CHEBI:59789"/>
    </ligand>
</feature>
<evidence type="ECO:0000259" key="7">
    <source>
        <dbReference type="Pfam" id="PF17827"/>
    </source>
</evidence>
<dbReference type="Proteomes" id="UP000250086">
    <property type="component" value="Unassembled WGS sequence"/>
</dbReference>
<keyword evidence="1 5" id="KW-0489">Methyltransferase</keyword>
<dbReference type="GO" id="GO:0102559">
    <property type="term" value="F:peptide chain release factor N(5)-glutamine methyltransferase activity"/>
    <property type="evidence" value="ECO:0007669"/>
    <property type="project" value="UniProtKB-EC"/>
</dbReference>
<feature type="domain" description="Release factor glutamine methyltransferase N-terminal" evidence="7">
    <location>
        <begin position="6"/>
        <end position="75"/>
    </location>
</feature>
<dbReference type="PANTHER" id="PTHR18895">
    <property type="entry name" value="HEMK METHYLTRANSFERASE"/>
    <property type="match status" value="1"/>
</dbReference>
<reference evidence="8 9" key="1">
    <citation type="submission" date="2018-06" db="EMBL/GenBank/DDBJ databases">
        <authorList>
            <consortium name="Pathogen Informatics"/>
            <person name="Doyle S."/>
        </authorList>
    </citation>
    <scope>NUCLEOTIDE SEQUENCE [LARGE SCALE GENOMIC DNA]</scope>
    <source>
        <strain evidence="8 9">NCTC13093</strain>
    </source>
</reference>
<feature type="binding site" evidence="5">
    <location>
        <begin position="182"/>
        <end position="185"/>
    </location>
    <ligand>
        <name>substrate</name>
    </ligand>
</feature>
<name>A0A2X0VQL0_9GAMM</name>
<dbReference type="InterPro" id="IPR019874">
    <property type="entry name" value="RF_methyltr_PrmC"/>
</dbReference>
<organism evidence="8 9">
    <name type="scientific">Anaerobiospirillum thomasii</name>
    <dbReference type="NCBI Taxonomy" id="179995"/>
    <lineage>
        <taxon>Bacteria</taxon>
        <taxon>Pseudomonadati</taxon>
        <taxon>Pseudomonadota</taxon>
        <taxon>Gammaproteobacteria</taxon>
        <taxon>Aeromonadales</taxon>
        <taxon>Succinivibrionaceae</taxon>
        <taxon>Anaerobiospirillum</taxon>
    </lineage>
</organism>
<comment type="catalytic activity">
    <reaction evidence="4 5">
        <text>L-glutaminyl-[peptide chain release factor] + S-adenosyl-L-methionine = N(5)-methyl-L-glutaminyl-[peptide chain release factor] + S-adenosyl-L-homocysteine + H(+)</text>
        <dbReference type="Rhea" id="RHEA:42896"/>
        <dbReference type="Rhea" id="RHEA-COMP:10271"/>
        <dbReference type="Rhea" id="RHEA-COMP:10272"/>
        <dbReference type="ChEBI" id="CHEBI:15378"/>
        <dbReference type="ChEBI" id="CHEBI:30011"/>
        <dbReference type="ChEBI" id="CHEBI:57856"/>
        <dbReference type="ChEBI" id="CHEBI:59789"/>
        <dbReference type="ChEBI" id="CHEBI:61891"/>
        <dbReference type="EC" id="2.1.1.297"/>
    </reaction>
</comment>
<dbReference type="AlphaFoldDB" id="A0A2X0VQL0"/>
<dbReference type="InterPro" id="IPR002052">
    <property type="entry name" value="DNA_methylase_N6_adenine_CS"/>
</dbReference>
<dbReference type="InterPro" id="IPR050320">
    <property type="entry name" value="N5-glutamine_MTase"/>
</dbReference>
<dbReference type="EC" id="2.1.1.297" evidence="5"/>
<dbReference type="GO" id="GO:0003676">
    <property type="term" value="F:nucleic acid binding"/>
    <property type="evidence" value="ECO:0007669"/>
    <property type="project" value="InterPro"/>
</dbReference>
<dbReference type="InterPro" id="IPR004556">
    <property type="entry name" value="HemK-like"/>
</dbReference>
<evidence type="ECO:0000256" key="5">
    <source>
        <dbReference type="HAMAP-Rule" id="MF_02126"/>
    </source>
</evidence>
<dbReference type="PANTHER" id="PTHR18895:SF74">
    <property type="entry name" value="MTRF1L RELEASE FACTOR GLUTAMINE METHYLTRANSFERASE"/>
    <property type="match status" value="1"/>
</dbReference>
<sequence length="277" mass="31205">MRFDALRAWGREYLKESKLPSFKLDADLLLLHVTGKKEVALFLDGHEEVDDTLCSHYKDLIKKRAAGYPYAYITGYKDFWTLTLKVDSSTLIPRPDTETLIEAALELDIHGRVLDLGCGSGAIILALKKERPAIEATGCDRIKKAIELSKSNALLNHLDVTFTQSSWFDAFDNERFDFIVSNPPYIKEGDKNLDGDGVRFEPRSALTSGFDGLDDIREIIHKAPLHLNNGGYLMLEHGYDQAEAIKELFLEHGFVNTGSKKDLSGIVRVSYAQYFKE</sequence>
<evidence type="ECO:0000256" key="1">
    <source>
        <dbReference type="ARBA" id="ARBA00022603"/>
    </source>
</evidence>
<dbReference type="RefSeq" id="WP_113744153.1">
    <property type="nucleotide sequence ID" value="NZ_UAPV01000001.1"/>
</dbReference>
<dbReference type="GO" id="GO:0032259">
    <property type="term" value="P:methylation"/>
    <property type="evidence" value="ECO:0007669"/>
    <property type="project" value="UniProtKB-KW"/>
</dbReference>
<dbReference type="Pfam" id="PF17827">
    <property type="entry name" value="PrmC_N"/>
    <property type="match status" value="1"/>
</dbReference>
<dbReference type="PRINTS" id="PR00507">
    <property type="entry name" value="N12N6MTFRASE"/>
</dbReference>
<dbReference type="Pfam" id="PF05175">
    <property type="entry name" value="MTS"/>
    <property type="match status" value="1"/>
</dbReference>
<comment type="function">
    <text evidence="5">Methylates the class 1 translation termination release factors RF1/PrfA and RF2/PrfB on the glutamine residue of the universally conserved GGQ motif.</text>
</comment>
<dbReference type="InterPro" id="IPR007848">
    <property type="entry name" value="Small_mtfrase_dom"/>
</dbReference>
<dbReference type="PROSITE" id="PS00092">
    <property type="entry name" value="N6_MTASE"/>
    <property type="match status" value="1"/>
</dbReference>
<gene>
    <name evidence="5 8" type="primary">prmC</name>
    <name evidence="8" type="ORF">NCTC13093_01444</name>
</gene>
<dbReference type="Gene3D" id="1.10.8.10">
    <property type="entry name" value="DNA helicase RuvA subunit, C-terminal domain"/>
    <property type="match status" value="1"/>
</dbReference>
<dbReference type="NCBIfam" id="TIGR00536">
    <property type="entry name" value="hemK_fam"/>
    <property type="match status" value="1"/>
</dbReference>
<evidence type="ECO:0000256" key="2">
    <source>
        <dbReference type="ARBA" id="ARBA00022679"/>
    </source>
</evidence>
<keyword evidence="9" id="KW-1185">Reference proteome</keyword>
<dbReference type="HAMAP" id="MF_02126">
    <property type="entry name" value="RF_methyltr_PrmC"/>
    <property type="match status" value="1"/>
</dbReference>
<evidence type="ECO:0000313" key="8">
    <source>
        <dbReference type="EMBL" id="SPT70040.1"/>
    </source>
</evidence>
<accession>A0A2X0VQL0</accession>
<dbReference type="InterPro" id="IPR029063">
    <property type="entry name" value="SAM-dependent_MTases_sf"/>
</dbReference>
<dbReference type="FunFam" id="3.40.50.150:FF:000053">
    <property type="entry name" value="Release factor glutamine methyltransferase"/>
    <property type="match status" value="1"/>
</dbReference>
<evidence type="ECO:0000256" key="4">
    <source>
        <dbReference type="ARBA" id="ARBA00048391"/>
    </source>
</evidence>
<evidence type="ECO:0000313" key="9">
    <source>
        <dbReference type="Proteomes" id="UP000250086"/>
    </source>
</evidence>
<feature type="binding site" evidence="5">
    <location>
        <position position="167"/>
    </location>
    <ligand>
        <name>S-adenosyl-L-methionine</name>
        <dbReference type="ChEBI" id="CHEBI:59789"/>
    </ligand>
</feature>